<evidence type="ECO:0000256" key="1">
    <source>
        <dbReference type="PROSITE-ProRule" id="PRU00047"/>
    </source>
</evidence>
<evidence type="ECO:0000259" key="3">
    <source>
        <dbReference type="PROSITE" id="PS50158"/>
    </source>
</evidence>
<protein>
    <submittedName>
        <fullName evidence="4">Zinc knuckle</fullName>
    </submittedName>
</protein>
<dbReference type="EMBL" id="JASPKY010000453">
    <property type="protein sequence ID" value="KAK9696370.1"/>
    <property type="molecule type" value="Genomic_DNA"/>
</dbReference>
<comment type="caution">
    <text evidence="4">The sequence shown here is derived from an EMBL/GenBank/DDBJ whole genome shotgun (WGS) entry which is preliminary data.</text>
</comment>
<dbReference type="Proteomes" id="UP001458880">
    <property type="component" value="Unassembled WGS sequence"/>
</dbReference>
<dbReference type="GO" id="GO:0003676">
    <property type="term" value="F:nucleic acid binding"/>
    <property type="evidence" value="ECO:0007669"/>
    <property type="project" value="InterPro"/>
</dbReference>
<organism evidence="4 5">
    <name type="scientific">Popillia japonica</name>
    <name type="common">Japanese beetle</name>
    <dbReference type="NCBI Taxonomy" id="7064"/>
    <lineage>
        <taxon>Eukaryota</taxon>
        <taxon>Metazoa</taxon>
        <taxon>Ecdysozoa</taxon>
        <taxon>Arthropoda</taxon>
        <taxon>Hexapoda</taxon>
        <taxon>Insecta</taxon>
        <taxon>Pterygota</taxon>
        <taxon>Neoptera</taxon>
        <taxon>Endopterygota</taxon>
        <taxon>Coleoptera</taxon>
        <taxon>Polyphaga</taxon>
        <taxon>Scarabaeiformia</taxon>
        <taxon>Scarabaeidae</taxon>
        <taxon>Rutelinae</taxon>
        <taxon>Popillia</taxon>
    </lineage>
</organism>
<gene>
    <name evidence="4" type="ORF">QE152_g31952</name>
</gene>
<dbReference type="AlphaFoldDB" id="A0AAW1J0D7"/>
<feature type="domain" description="CCHC-type" evidence="3">
    <location>
        <begin position="60"/>
        <end position="76"/>
    </location>
</feature>
<dbReference type="PROSITE" id="PS50158">
    <property type="entry name" value="ZF_CCHC"/>
    <property type="match status" value="1"/>
</dbReference>
<keyword evidence="1" id="KW-0862">Zinc</keyword>
<evidence type="ECO:0000313" key="4">
    <source>
        <dbReference type="EMBL" id="KAK9696370.1"/>
    </source>
</evidence>
<keyword evidence="5" id="KW-1185">Reference proteome</keyword>
<proteinExistence type="predicted"/>
<dbReference type="Gene3D" id="4.10.60.10">
    <property type="entry name" value="Zinc finger, CCHC-type"/>
    <property type="match status" value="1"/>
</dbReference>
<evidence type="ECO:0000256" key="2">
    <source>
        <dbReference type="SAM" id="MobiDB-lite"/>
    </source>
</evidence>
<dbReference type="SUPFAM" id="SSF57756">
    <property type="entry name" value="Retrovirus zinc finger-like domains"/>
    <property type="match status" value="1"/>
</dbReference>
<feature type="region of interest" description="Disordered" evidence="2">
    <location>
        <begin position="110"/>
        <end position="153"/>
    </location>
</feature>
<dbReference type="Pfam" id="PF00098">
    <property type="entry name" value="zf-CCHC"/>
    <property type="match status" value="1"/>
</dbReference>
<sequence length="188" mass="20951">MVSAITFVTAGLNKPEYKHIFSFRRQAYINFEENSELPQSLIINFNQFAFRIFLSTDEIKCFMCKKTGHIANKCPNVTNKCPNVTNIGDITIADVHQQPMKGKNVVVESPTNVGENNPAEIITNPPVENPTATQSNIDIDTTTSKKRPASSSVEWDKISVMSNESDNAGEENNCTVFVKPRPFLLNLP</sequence>
<keyword evidence="1" id="KW-0479">Metal-binding</keyword>
<dbReference type="SMART" id="SM00343">
    <property type="entry name" value="ZnF_C2HC"/>
    <property type="match status" value="1"/>
</dbReference>
<dbReference type="InterPro" id="IPR036875">
    <property type="entry name" value="Znf_CCHC_sf"/>
</dbReference>
<keyword evidence="1" id="KW-0863">Zinc-finger</keyword>
<evidence type="ECO:0000313" key="5">
    <source>
        <dbReference type="Proteomes" id="UP001458880"/>
    </source>
</evidence>
<reference evidence="4 5" key="1">
    <citation type="journal article" date="2024" name="BMC Genomics">
        <title>De novo assembly and annotation of Popillia japonica's genome with initial clues to its potential as an invasive pest.</title>
        <authorList>
            <person name="Cucini C."/>
            <person name="Boschi S."/>
            <person name="Funari R."/>
            <person name="Cardaioli E."/>
            <person name="Iannotti N."/>
            <person name="Marturano G."/>
            <person name="Paoli F."/>
            <person name="Bruttini M."/>
            <person name="Carapelli A."/>
            <person name="Frati F."/>
            <person name="Nardi F."/>
        </authorList>
    </citation>
    <scope>NUCLEOTIDE SEQUENCE [LARGE SCALE GENOMIC DNA]</scope>
    <source>
        <strain evidence="4">DMR45628</strain>
    </source>
</reference>
<feature type="compositionally biased region" description="Polar residues" evidence="2">
    <location>
        <begin position="130"/>
        <end position="142"/>
    </location>
</feature>
<dbReference type="InterPro" id="IPR001878">
    <property type="entry name" value="Znf_CCHC"/>
</dbReference>
<dbReference type="GO" id="GO:0008270">
    <property type="term" value="F:zinc ion binding"/>
    <property type="evidence" value="ECO:0007669"/>
    <property type="project" value="UniProtKB-KW"/>
</dbReference>
<name>A0AAW1J0D7_POPJA</name>
<accession>A0AAW1J0D7</accession>